<feature type="compositionally biased region" description="Polar residues" evidence="1">
    <location>
        <begin position="61"/>
        <end position="71"/>
    </location>
</feature>
<feature type="compositionally biased region" description="Low complexity" evidence="1">
    <location>
        <begin position="15"/>
        <end position="39"/>
    </location>
</feature>
<feature type="compositionally biased region" description="Basic residues" evidence="1">
    <location>
        <begin position="1"/>
        <end position="10"/>
    </location>
</feature>
<evidence type="ECO:0000313" key="3">
    <source>
        <dbReference type="Proteomes" id="UP000634136"/>
    </source>
</evidence>
<proteinExistence type="predicted"/>
<evidence type="ECO:0000256" key="1">
    <source>
        <dbReference type="SAM" id="MobiDB-lite"/>
    </source>
</evidence>
<dbReference type="AlphaFoldDB" id="A0A834T1Q6"/>
<dbReference type="EMBL" id="JAAIUW010000010">
    <property type="protein sequence ID" value="KAF7812192.1"/>
    <property type="molecule type" value="Genomic_DNA"/>
</dbReference>
<gene>
    <name evidence="2" type="ORF">G2W53_033168</name>
</gene>
<dbReference type="Proteomes" id="UP000634136">
    <property type="component" value="Unassembled WGS sequence"/>
</dbReference>
<reference evidence="2" key="1">
    <citation type="submission" date="2020-09" db="EMBL/GenBank/DDBJ databases">
        <title>Genome-Enabled Discovery of Anthraquinone Biosynthesis in Senna tora.</title>
        <authorList>
            <person name="Kang S.-H."/>
            <person name="Pandey R.P."/>
            <person name="Lee C.-M."/>
            <person name="Sim J.-S."/>
            <person name="Jeong J.-T."/>
            <person name="Choi B.-S."/>
            <person name="Jung M."/>
            <person name="Ginzburg D."/>
            <person name="Zhao K."/>
            <person name="Won S.Y."/>
            <person name="Oh T.-J."/>
            <person name="Yu Y."/>
            <person name="Kim N.-H."/>
            <person name="Lee O.R."/>
            <person name="Lee T.-H."/>
            <person name="Bashyal P."/>
            <person name="Kim T.-S."/>
            <person name="Lee W.-H."/>
            <person name="Kawkins C."/>
            <person name="Kim C.-K."/>
            <person name="Kim J.S."/>
            <person name="Ahn B.O."/>
            <person name="Rhee S.Y."/>
            <person name="Sohng J.K."/>
        </authorList>
    </citation>
    <scope>NUCLEOTIDE SEQUENCE</scope>
    <source>
        <tissue evidence="2">Leaf</tissue>
    </source>
</reference>
<feature type="region of interest" description="Disordered" evidence="1">
    <location>
        <begin position="1"/>
        <end position="83"/>
    </location>
</feature>
<keyword evidence="3" id="KW-1185">Reference proteome</keyword>
<protein>
    <submittedName>
        <fullName evidence="2">Uncharacterized protein</fullName>
    </submittedName>
</protein>
<name>A0A834T1Q6_9FABA</name>
<sequence length="100" mass="10763">MWSRRGHARQTRLTSSYPCSSTSPPLSPPLDGSSSHPSLEPSDVPLDASPQAEPQPLTHPQGLSDSSNNAQPPMVGKYPTNGRTWIIPDGDTDVQIVVLY</sequence>
<organism evidence="2 3">
    <name type="scientific">Senna tora</name>
    <dbReference type="NCBI Taxonomy" id="362788"/>
    <lineage>
        <taxon>Eukaryota</taxon>
        <taxon>Viridiplantae</taxon>
        <taxon>Streptophyta</taxon>
        <taxon>Embryophyta</taxon>
        <taxon>Tracheophyta</taxon>
        <taxon>Spermatophyta</taxon>
        <taxon>Magnoliopsida</taxon>
        <taxon>eudicotyledons</taxon>
        <taxon>Gunneridae</taxon>
        <taxon>Pentapetalae</taxon>
        <taxon>rosids</taxon>
        <taxon>fabids</taxon>
        <taxon>Fabales</taxon>
        <taxon>Fabaceae</taxon>
        <taxon>Caesalpinioideae</taxon>
        <taxon>Cassia clade</taxon>
        <taxon>Senna</taxon>
    </lineage>
</organism>
<comment type="caution">
    <text evidence="2">The sequence shown here is derived from an EMBL/GenBank/DDBJ whole genome shotgun (WGS) entry which is preliminary data.</text>
</comment>
<evidence type="ECO:0000313" key="2">
    <source>
        <dbReference type="EMBL" id="KAF7812192.1"/>
    </source>
</evidence>
<accession>A0A834T1Q6</accession>